<sequence>MRFVWHLLASVLIALFARTAWAQSTPFSDARVQPPELRAPTRGSVTGQYASLSFGPGDVSRGVFSLPLPVDVPGERGALAASVFPTYSAEHGLSEWGVGWSVPNLVIQRTRILGDIDYRTDELTGPWGRMVQGTDAAWYPVGLKSPVRVLVSGDDLVAYLPDGSRWTFGGAARSTTAAGTYAWYLRDVTTVLGANATFTYEKNPSGRPFLTTVTYGGTSLVPRQYQLTFDYSPLSVSTVDYRSGEPRTLDRRITAVHAKVAQGGAFVERYRYEISYTEESRGLAFFLTGLQQVFPNGRMPAIAYTYTMGTDYLTQAREQRAAGIDAVLAKNGADSIQPNRSGSADIDLDGRPDLELAFDQRLLRQTNDGWVSEALPPASPSANSTCRPAPAPANAPRTLARLHADSDALNVLGFVASPSLTALFVCERDGTLLQQMQLSGKWDPGPTTRLVDLNRDHQPDFVLVQTGGYKVLPNQSTASGVAFGAPISGVLTPSFTPSVAWVNDFNGDGIPDLIAGTQTSIVVWFGKGNYTFERAGKSFPVVNTLGQSIGDMSPYQVSFLDANNDGLADMLLSGGTTPMLFTNNGSMFRQMDMPAFRSAHLQGVKPVVLDLGGTGNTGLAYAKDGLGYIFDLDAPGVGLMSSANDGRGTVAQFTYGRAAPEAGVRYRNSLLTQVQLTTTGVDPVVNAYAYTQPQLHTAGKFLVGYAQVQRRGELDWTTESFLNGDDWAGLLLQHTERDELSPALERFAFKEYEDAVTHGVHWKRVKRDGGGWRSTDPQRPNPFFEQTEYLAYERDICPSSVRKTTRAGQLLTTKTFHDLPPFAESMACLDKHVIATGSHSDPTLDFRHEAEMSRTHEGLLERLTLFGTNGAAFVDQSLIYDIDGLPTSITTPTGGTTTFAYDPKTRMLSGITGPDGVITTAARDPLTDAMVSLAVDRGSGPYVRSFALDALERLSASWDNLGTNSQQVPLESYTYRYASGVIPALVQSKLLVDAANGIYTNHAEIFSGGGQELAKLHLVPEGWVFDSLTQRERAARRNTALVKPTTNVDVATFDVSALYSSAQAVGVEQSGLFGAPISQSHKLHADVQRDIATTLGLGDDLTRTDVENGATSTLTSLDEQMHMVAYRDQAGAQSQYTYDVSGRVRRIRLADGSVHKIDYDSYGRPSRIDRSGVATITYGYDARTGLLRERDFFPPGAAPESIVRKVVYEYDGIGRVAKETHTDVPGDETQSFQYYRDGATPKTPDARNARGLVTAVTGDGYAKTMAYRLDGVETHRSTSIAGWRQVDVDLTYDERGAVRRRVTTLRDGQGRLLATADGAFAYDAYGRQVSLDVDGNAFATYAFNGNGQMASARFSGPYAHGESVAFTYDPLTRARTGVRTQTPSWTSTLGTRMNARGFLDYQDISIGATSLRRAFGYSPQGFLASSKDAGDAYSYAYDATGLPARIQHDAHGTSDVRTLERRGSVLSAGRHFHTLDSLGRVVQRDDVILTYGANGQVASASTSTKSWSYLYDETGGRIAKRVGGQPVAAYLDGGAFVDETSITEPVAIGSHTVAVLRTTTQLGGRGAKQMKAVATDLVGSILSDTDGTPRIPSPFGERDVHPDESEAIDYAAKGWDPDLGVVRMGVRDYDPLLSRFLTPDPLFLEQPDKCLESPTECNLYGYARNQPLLLADPTGTVAQAAVAIGAVAFVAYLAVTELYYSQPAVRREVRSFANSVAEGVEGRVERLKDLAASASASAQAAYLTAKSLALASRFGKETRYVFATYTMRLSDGSVYSGRTAALVRDGETDRDAAERAVRDRWGGHHMRKYASEGASAKLDAYASGKIDKYPTAENLEQLVKNYAAIRGREQKLIDHYGGPESEEGSSGNAINGIARDNPLRPFFMSAELPLSERFGDKPPTWTAPGE</sequence>
<dbReference type="PANTHER" id="PTHR32305">
    <property type="match status" value="1"/>
</dbReference>
<evidence type="ECO:0000256" key="3">
    <source>
        <dbReference type="SAM" id="SignalP"/>
    </source>
</evidence>
<dbReference type="Pfam" id="PF13517">
    <property type="entry name" value="FG-GAP_3"/>
    <property type="match status" value="1"/>
</dbReference>
<accession>A0ABZ2KNL0</accession>
<dbReference type="InterPro" id="IPR031325">
    <property type="entry name" value="RHS_repeat"/>
</dbReference>
<dbReference type="Proteomes" id="UP001379533">
    <property type="component" value="Chromosome"/>
</dbReference>
<dbReference type="Gene3D" id="2.180.10.10">
    <property type="entry name" value="RHS repeat-associated core"/>
    <property type="match status" value="2"/>
</dbReference>
<dbReference type="RefSeq" id="WP_394850764.1">
    <property type="nucleotide sequence ID" value="NZ_CP089982.1"/>
</dbReference>
<dbReference type="NCBIfam" id="TIGR03696">
    <property type="entry name" value="Rhs_assc_core"/>
    <property type="match status" value="1"/>
</dbReference>
<evidence type="ECO:0000259" key="4">
    <source>
        <dbReference type="Pfam" id="PF25023"/>
    </source>
</evidence>
<proteinExistence type="predicted"/>
<evidence type="ECO:0000313" key="5">
    <source>
        <dbReference type="EMBL" id="WXB00122.1"/>
    </source>
</evidence>
<evidence type="ECO:0000256" key="1">
    <source>
        <dbReference type="ARBA" id="ARBA00022729"/>
    </source>
</evidence>
<feature type="domain" description="Teneurin-like YD-shell" evidence="4">
    <location>
        <begin position="1398"/>
        <end position="1667"/>
    </location>
</feature>
<dbReference type="Pfam" id="PF25023">
    <property type="entry name" value="TEN_YD-shell"/>
    <property type="match status" value="1"/>
</dbReference>
<dbReference type="NCBIfam" id="TIGR01643">
    <property type="entry name" value="YD_repeat_2x"/>
    <property type="match status" value="1"/>
</dbReference>
<evidence type="ECO:0000313" key="6">
    <source>
        <dbReference type="Proteomes" id="UP001379533"/>
    </source>
</evidence>
<dbReference type="InterPro" id="IPR050708">
    <property type="entry name" value="T6SS_VgrG/RHS"/>
</dbReference>
<gene>
    <name evidence="5" type="ORF">LZC95_25320</name>
</gene>
<protein>
    <submittedName>
        <fullName evidence="5">FG-GAP-like repeat-containing protein</fullName>
    </submittedName>
</protein>
<dbReference type="InterPro" id="IPR028994">
    <property type="entry name" value="Integrin_alpha_N"/>
</dbReference>
<name>A0ABZ2KNL0_9BACT</name>
<dbReference type="InterPro" id="IPR006530">
    <property type="entry name" value="YD"/>
</dbReference>
<evidence type="ECO:0000256" key="2">
    <source>
        <dbReference type="ARBA" id="ARBA00022737"/>
    </source>
</evidence>
<dbReference type="Gene3D" id="2.130.10.130">
    <property type="entry name" value="Integrin alpha, N-terminal"/>
    <property type="match status" value="1"/>
</dbReference>
<dbReference type="Pfam" id="PF05593">
    <property type="entry name" value="RHS_repeat"/>
    <property type="match status" value="1"/>
</dbReference>
<dbReference type="InterPro" id="IPR056823">
    <property type="entry name" value="TEN-like_YD-shell"/>
</dbReference>
<keyword evidence="6" id="KW-1185">Reference proteome</keyword>
<dbReference type="InterPro" id="IPR013517">
    <property type="entry name" value="FG-GAP"/>
</dbReference>
<dbReference type="EMBL" id="CP089982">
    <property type="protein sequence ID" value="WXB00122.1"/>
    <property type="molecule type" value="Genomic_DNA"/>
</dbReference>
<dbReference type="InterPro" id="IPR022385">
    <property type="entry name" value="Rhs_assc_core"/>
</dbReference>
<keyword evidence="1 3" id="KW-0732">Signal</keyword>
<keyword evidence="2" id="KW-0677">Repeat</keyword>
<dbReference type="SUPFAM" id="SSF69318">
    <property type="entry name" value="Integrin alpha N-terminal domain"/>
    <property type="match status" value="1"/>
</dbReference>
<feature type="signal peptide" evidence="3">
    <location>
        <begin position="1"/>
        <end position="22"/>
    </location>
</feature>
<dbReference type="PANTHER" id="PTHR32305:SF15">
    <property type="entry name" value="PROTEIN RHSA-RELATED"/>
    <property type="match status" value="1"/>
</dbReference>
<feature type="chain" id="PRO_5046409995" evidence="3">
    <location>
        <begin position="23"/>
        <end position="1906"/>
    </location>
</feature>
<organism evidence="5 6">
    <name type="scientific">Pendulispora brunnea</name>
    <dbReference type="NCBI Taxonomy" id="2905690"/>
    <lineage>
        <taxon>Bacteria</taxon>
        <taxon>Pseudomonadati</taxon>
        <taxon>Myxococcota</taxon>
        <taxon>Myxococcia</taxon>
        <taxon>Myxococcales</taxon>
        <taxon>Sorangiineae</taxon>
        <taxon>Pendulisporaceae</taxon>
        <taxon>Pendulispora</taxon>
    </lineage>
</organism>
<reference evidence="5 6" key="1">
    <citation type="submission" date="2021-12" db="EMBL/GenBank/DDBJ databases">
        <title>Discovery of the Pendulisporaceae a myxobacterial family with distinct sporulation behavior and unique specialized metabolism.</title>
        <authorList>
            <person name="Garcia R."/>
            <person name="Popoff A."/>
            <person name="Bader C.D."/>
            <person name="Loehr J."/>
            <person name="Walesch S."/>
            <person name="Walt C."/>
            <person name="Boldt J."/>
            <person name="Bunk B."/>
            <person name="Haeckl F.J.F.P.J."/>
            <person name="Gunesch A.P."/>
            <person name="Birkelbach J."/>
            <person name="Nuebel U."/>
            <person name="Pietschmann T."/>
            <person name="Bach T."/>
            <person name="Mueller R."/>
        </authorList>
    </citation>
    <scope>NUCLEOTIDE SEQUENCE [LARGE SCALE GENOMIC DNA]</scope>
    <source>
        <strain evidence="5 6">MSr12523</strain>
    </source>
</reference>